<proteinExistence type="predicted"/>
<keyword evidence="1 3" id="KW-0820">tRNA-binding</keyword>
<dbReference type="GO" id="GO:0000049">
    <property type="term" value="F:tRNA binding"/>
    <property type="evidence" value="ECO:0007669"/>
    <property type="project" value="UniProtKB-UniRule"/>
</dbReference>
<evidence type="ECO:0000313" key="6">
    <source>
        <dbReference type="EMBL" id="CAE0421217.1"/>
    </source>
</evidence>
<sequence>MPDLSLYKVGVVSSIQDCGSSKGKALRACRVNIGESEELTVVTAASNVREGSRLAVAPVGSTFENDAGEEITVQKTAVGGVMSEGIFCDSKMLGWAGGAAGVAAQIPDTVAIGEAPPATKPRPGSTEGAATESLPTSNVEGLFEKKLSKEEKKKLAEERRKARKAAKEGAKKDASDE</sequence>
<dbReference type="EMBL" id="HBIM01024120">
    <property type="protein sequence ID" value="CAE0421217.1"/>
    <property type="molecule type" value="Transcribed_RNA"/>
</dbReference>
<evidence type="ECO:0000256" key="4">
    <source>
        <dbReference type="SAM" id="MobiDB-lite"/>
    </source>
</evidence>
<evidence type="ECO:0000256" key="1">
    <source>
        <dbReference type="ARBA" id="ARBA00022555"/>
    </source>
</evidence>
<evidence type="ECO:0000256" key="3">
    <source>
        <dbReference type="PROSITE-ProRule" id="PRU00209"/>
    </source>
</evidence>
<name>A0A7S3LFE6_9STRA</name>
<protein>
    <recommendedName>
        <fullName evidence="5">tRNA-binding domain-containing protein</fullName>
    </recommendedName>
</protein>
<feature type="domain" description="TRNA-binding" evidence="5">
    <location>
        <begin position="1"/>
        <end position="117"/>
    </location>
</feature>
<feature type="region of interest" description="Disordered" evidence="4">
    <location>
        <begin position="113"/>
        <end position="177"/>
    </location>
</feature>
<organism evidence="6">
    <name type="scientific">Amphora coffeiformis</name>
    <dbReference type="NCBI Taxonomy" id="265554"/>
    <lineage>
        <taxon>Eukaryota</taxon>
        <taxon>Sar</taxon>
        <taxon>Stramenopiles</taxon>
        <taxon>Ochrophyta</taxon>
        <taxon>Bacillariophyta</taxon>
        <taxon>Bacillariophyceae</taxon>
        <taxon>Bacillariophycidae</taxon>
        <taxon>Thalassiophysales</taxon>
        <taxon>Catenulaceae</taxon>
        <taxon>Amphora</taxon>
    </lineage>
</organism>
<dbReference type="InterPro" id="IPR012340">
    <property type="entry name" value="NA-bd_OB-fold"/>
</dbReference>
<dbReference type="PROSITE" id="PS50886">
    <property type="entry name" value="TRBD"/>
    <property type="match status" value="1"/>
</dbReference>
<accession>A0A7S3LFE6</accession>
<dbReference type="Gene3D" id="2.40.50.140">
    <property type="entry name" value="Nucleic acid-binding proteins"/>
    <property type="match status" value="1"/>
</dbReference>
<evidence type="ECO:0000259" key="5">
    <source>
        <dbReference type="PROSITE" id="PS50886"/>
    </source>
</evidence>
<dbReference type="SUPFAM" id="SSF50249">
    <property type="entry name" value="Nucleic acid-binding proteins"/>
    <property type="match status" value="1"/>
</dbReference>
<gene>
    <name evidence="6" type="ORF">ACOF00016_LOCUS17864</name>
</gene>
<dbReference type="AlphaFoldDB" id="A0A7S3LFE6"/>
<evidence type="ECO:0000256" key="2">
    <source>
        <dbReference type="ARBA" id="ARBA00022884"/>
    </source>
</evidence>
<feature type="compositionally biased region" description="Basic and acidic residues" evidence="4">
    <location>
        <begin position="142"/>
        <end position="177"/>
    </location>
</feature>
<dbReference type="InterPro" id="IPR002547">
    <property type="entry name" value="tRNA-bd_dom"/>
</dbReference>
<keyword evidence="2 3" id="KW-0694">RNA-binding</keyword>
<reference evidence="6" key="1">
    <citation type="submission" date="2021-01" db="EMBL/GenBank/DDBJ databases">
        <authorList>
            <person name="Corre E."/>
            <person name="Pelletier E."/>
            <person name="Niang G."/>
            <person name="Scheremetjew M."/>
            <person name="Finn R."/>
            <person name="Kale V."/>
            <person name="Holt S."/>
            <person name="Cochrane G."/>
            <person name="Meng A."/>
            <person name="Brown T."/>
            <person name="Cohen L."/>
        </authorList>
    </citation>
    <scope>NUCLEOTIDE SEQUENCE</scope>
    <source>
        <strain evidence="6">CCMP127</strain>
    </source>
</reference>